<reference evidence="2" key="1">
    <citation type="journal article" date="2015" name="Nat. Genet.">
        <title>The genome and transcriptome of the zoonotic hookworm Ancylostoma ceylanicum identify infection-specific gene families.</title>
        <authorList>
            <person name="Schwarz E.M."/>
            <person name="Hu Y."/>
            <person name="Antoshechkin I."/>
            <person name="Miller M.M."/>
            <person name="Sternberg P.W."/>
            <person name="Aroian R.V."/>
        </authorList>
    </citation>
    <scope>NUCLEOTIDE SEQUENCE</scope>
    <source>
        <strain evidence="2">HY135</strain>
    </source>
</reference>
<protein>
    <submittedName>
        <fullName evidence="1">Uncharacterized protein</fullName>
    </submittedName>
</protein>
<evidence type="ECO:0000313" key="1">
    <source>
        <dbReference type="EMBL" id="EYC20086.1"/>
    </source>
</evidence>
<proteinExistence type="predicted"/>
<name>A0A016UYL5_9BILA</name>
<dbReference type="Proteomes" id="UP000024635">
    <property type="component" value="Unassembled WGS sequence"/>
</dbReference>
<dbReference type="AlphaFoldDB" id="A0A016UYL5"/>
<comment type="caution">
    <text evidence="1">The sequence shown here is derived from an EMBL/GenBank/DDBJ whole genome shotgun (WGS) entry which is preliminary data.</text>
</comment>
<sequence length="78" mass="8864">MQIKMTDRTDLRQLIGCQRDALERRTQEQCNSCAISVLFTVAPVRCMEPTKNAEAALRRHSSLSAQMSSPYGSAERYR</sequence>
<keyword evidence="2" id="KW-1185">Reference proteome</keyword>
<organism evidence="1 2">
    <name type="scientific">Ancylostoma ceylanicum</name>
    <dbReference type="NCBI Taxonomy" id="53326"/>
    <lineage>
        <taxon>Eukaryota</taxon>
        <taxon>Metazoa</taxon>
        <taxon>Ecdysozoa</taxon>
        <taxon>Nematoda</taxon>
        <taxon>Chromadorea</taxon>
        <taxon>Rhabditida</taxon>
        <taxon>Rhabditina</taxon>
        <taxon>Rhabditomorpha</taxon>
        <taxon>Strongyloidea</taxon>
        <taxon>Ancylostomatidae</taxon>
        <taxon>Ancylostomatinae</taxon>
        <taxon>Ancylostoma</taxon>
    </lineage>
</organism>
<evidence type="ECO:0000313" key="2">
    <source>
        <dbReference type="Proteomes" id="UP000024635"/>
    </source>
</evidence>
<gene>
    <name evidence="1" type="primary">Acey_s0023.g859</name>
    <name evidence="1" type="ORF">Y032_0023g859</name>
</gene>
<dbReference type="EMBL" id="JARK01001359">
    <property type="protein sequence ID" value="EYC20086.1"/>
    <property type="molecule type" value="Genomic_DNA"/>
</dbReference>
<accession>A0A016UYL5</accession>